<sequence>MIGFRRTITLSEIRRFKRFGQCYFSVRTAASALEWSESIIPSLDSHTYGKLLRRCIGQNDPISTKAIHCGVVKRGICLDLFASNILLDAYVKAGFAKDALNLFDEMPERNHVSYVTLSRANACEDPVGLYTRLHREGHELNPHVFTSFLKWFVGVDKAEIGWWLHSFIVKLGFTSNAFVGAALINAYAVCGDVDSARSVFEGILRKDVVAWAGIVSCYVENGFLEDSLKLLSRMGMEGLMPNNYTFACALKASIGLGEFDYAKSVHGRILKTCYELDPRVGIGLLQLYTQLGDMSDALKVFSEVPKSDVVPWSLMIARFGQNAYCDEAVDLFIRMRQAFVVPNEFTFTSILNACAIGKCYALGKQIHGLVVKGGFDLDVYVSNALIDVYAKCEKMDTAVKLFAELSNRNEVSWNTIIVGYANLDEAEEALSLFREALRNQVSVTEVTCSSAIGVCASLASMELGAHVHGLAIKTNNAERVAVSNSLIDMYAKCGDIKHAQSAFEEIETKDVPSWNALISGYSTHGLSREALRIFDVMKESDCKPNALTFLGVLSGCSNAGLIDEGVECFESMIRDHGIEPRLEHYTCMVRLLGRSGQLERAMKLIEGIPYEPSVMIWRAMLSASIDQNNNNVDFARRAAEEILKIDPMDEATYVLLSNMYAGAKEWANVASVRRSMKERGVKKEPGLSWVEHQGGVHYFSVGRLSHHPDMKLINGMLEWLNMKAKRAGYVPDRKAVLHDMDGEEKDKRLWFHSERLALAFGLVRMPLSRNRILIIKNLRICSDCHSAMKVISSIVQRDLVIRDMNRFHHFHDGVCSCGDYWDITTKSDKLIGHDKTVQLNLKIERDHISMSAKMSSSSPYGGVSARNASLA</sequence>
<feature type="repeat" description="PPR" evidence="3">
    <location>
        <begin position="308"/>
        <end position="342"/>
    </location>
</feature>
<dbReference type="InterPro" id="IPR032867">
    <property type="entry name" value="DYW_dom"/>
</dbReference>
<comment type="caution">
    <text evidence="5">The sequence shown here is derived from an EMBL/GenBank/DDBJ whole genome shotgun (WGS) entry which is preliminary data.</text>
</comment>
<keyword evidence="2" id="KW-0677">Repeat</keyword>
<feature type="non-terminal residue" evidence="5">
    <location>
        <position position="871"/>
    </location>
</feature>
<dbReference type="Pfam" id="PF01535">
    <property type="entry name" value="PPR"/>
    <property type="match status" value="7"/>
</dbReference>
<dbReference type="InterPro" id="IPR002885">
    <property type="entry name" value="PPR_rpt"/>
</dbReference>
<evidence type="ECO:0000313" key="5">
    <source>
        <dbReference type="EMBL" id="KAH0860959.1"/>
    </source>
</evidence>
<dbReference type="Proteomes" id="UP000824890">
    <property type="component" value="Unassembled WGS sequence"/>
</dbReference>
<dbReference type="Gene3D" id="1.25.40.10">
    <property type="entry name" value="Tetratricopeptide repeat domain"/>
    <property type="match status" value="5"/>
</dbReference>
<dbReference type="EMBL" id="JAGKQM010000019">
    <property type="protein sequence ID" value="KAH0860959.1"/>
    <property type="molecule type" value="Genomic_DNA"/>
</dbReference>
<dbReference type="Pfam" id="PF20431">
    <property type="entry name" value="E_motif"/>
    <property type="match status" value="1"/>
</dbReference>
<dbReference type="InterPro" id="IPR011990">
    <property type="entry name" value="TPR-like_helical_dom_sf"/>
</dbReference>
<evidence type="ECO:0000259" key="4">
    <source>
        <dbReference type="Pfam" id="PF14432"/>
    </source>
</evidence>
<keyword evidence="6" id="KW-1185">Reference proteome</keyword>
<feature type="repeat" description="PPR" evidence="3">
    <location>
        <begin position="207"/>
        <end position="241"/>
    </location>
</feature>
<feature type="repeat" description="PPR" evidence="3">
    <location>
        <begin position="409"/>
        <end position="443"/>
    </location>
</feature>
<dbReference type="Pfam" id="PF14432">
    <property type="entry name" value="DYW_deaminase"/>
    <property type="match status" value="1"/>
</dbReference>
<feature type="repeat" description="PPR" evidence="3">
    <location>
        <begin position="510"/>
        <end position="544"/>
    </location>
</feature>
<comment type="similarity">
    <text evidence="1">Belongs to the PPR family. PCMP-H subfamily.</text>
</comment>
<dbReference type="Pfam" id="PF13041">
    <property type="entry name" value="PPR_2"/>
    <property type="match status" value="2"/>
</dbReference>
<gene>
    <name evidence="5" type="ORF">HID58_089220</name>
</gene>
<dbReference type="PROSITE" id="PS51375">
    <property type="entry name" value="PPR"/>
    <property type="match status" value="6"/>
</dbReference>
<feature type="repeat" description="PPR" evidence="3">
    <location>
        <begin position="545"/>
        <end position="580"/>
    </location>
</feature>
<dbReference type="SUPFAM" id="SSF48452">
    <property type="entry name" value="TPR-like"/>
    <property type="match status" value="1"/>
</dbReference>
<feature type="repeat" description="PPR" evidence="3">
    <location>
        <begin position="79"/>
        <end position="113"/>
    </location>
</feature>
<accession>A0ABQ7XYE4</accession>
<reference evidence="5 6" key="1">
    <citation type="submission" date="2021-05" db="EMBL/GenBank/DDBJ databases">
        <title>Genome Assembly of Synthetic Allotetraploid Brassica napus Reveals Homoeologous Exchanges between Subgenomes.</title>
        <authorList>
            <person name="Davis J.T."/>
        </authorList>
    </citation>
    <scope>NUCLEOTIDE SEQUENCE [LARGE SCALE GENOMIC DNA]</scope>
    <source>
        <strain evidence="6">cv. Da-Ae</strain>
        <tissue evidence="5">Seedling</tissue>
    </source>
</reference>
<evidence type="ECO:0000256" key="1">
    <source>
        <dbReference type="ARBA" id="ARBA00006643"/>
    </source>
</evidence>
<proteinExistence type="inferred from homology"/>
<dbReference type="NCBIfam" id="TIGR00756">
    <property type="entry name" value="PPR"/>
    <property type="match status" value="4"/>
</dbReference>
<organism evidence="5 6">
    <name type="scientific">Brassica napus</name>
    <name type="common">Rape</name>
    <dbReference type="NCBI Taxonomy" id="3708"/>
    <lineage>
        <taxon>Eukaryota</taxon>
        <taxon>Viridiplantae</taxon>
        <taxon>Streptophyta</taxon>
        <taxon>Embryophyta</taxon>
        <taxon>Tracheophyta</taxon>
        <taxon>Spermatophyta</taxon>
        <taxon>Magnoliopsida</taxon>
        <taxon>eudicotyledons</taxon>
        <taxon>Gunneridae</taxon>
        <taxon>Pentapetalae</taxon>
        <taxon>rosids</taxon>
        <taxon>malvids</taxon>
        <taxon>Brassicales</taxon>
        <taxon>Brassicaceae</taxon>
        <taxon>Brassiceae</taxon>
        <taxon>Brassica</taxon>
    </lineage>
</organism>
<protein>
    <recommendedName>
        <fullName evidence="4">DYW domain-containing protein</fullName>
    </recommendedName>
</protein>
<feature type="domain" description="DYW" evidence="4">
    <location>
        <begin position="728"/>
        <end position="821"/>
    </location>
</feature>
<evidence type="ECO:0000256" key="2">
    <source>
        <dbReference type="ARBA" id="ARBA00022737"/>
    </source>
</evidence>
<dbReference type="InterPro" id="IPR046960">
    <property type="entry name" value="PPR_At4g14850-like_plant"/>
</dbReference>
<dbReference type="PANTHER" id="PTHR24015">
    <property type="entry name" value="OS07G0578800 PROTEIN-RELATED"/>
    <property type="match status" value="1"/>
</dbReference>
<dbReference type="InterPro" id="IPR046848">
    <property type="entry name" value="E_motif"/>
</dbReference>
<dbReference type="PANTHER" id="PTHR24015:SF548">
    <property type="entry name" value="OS08G0340900 PROTEIN"/>
    <property type="match status" value="1"/>
</dbReference>
<name>A0ABQ7XYE4_BRANA</name>
<evidence type="ECO:0000256" key="3">
    <source>
        <dbReference type="PROSITE-ProRule" id="PRU00708"/>
    </source>
</evidence>
<evidence type="ECO:0000313" key="6">
    <source>
        <dbReference type="Proteomes" id="UP000824890"/>
    </source>
</evidence>